<feature type="chain" id="PRO_5014650025" description="Insulinase family protein" evidence="3">
    <location>
        <begin position="27"/>
        <end position="899"/>
    </location>
</feature>
<feature type="signal peptide" evidence="3">
    <location>
        <begin position="1"/>
        <end position="26"/>
    </location>
</feature>
<comment type="caution">
    <text evidence="6">The sequence shown here is derived from an EMBL/GenBank/DDBJ whole genome shotgun (WGS) entry which is preliminary data.</text>
</comment>
<evidence type="ECO:0000256" key="2">
    <source>
        <dbReference type="RuleBase" id="RU004447"/>
    </source>
</evidence>
<comment type="similarity">
    <text evidence="1 2">Belongs to the peptidase M16 family.</text>
</comment>
<feature type="domain" description="Peptidase M16 C-terminal" evidence="5">
    <location>
        <begin position="211"/>
        <end position="384"/>
    </location>
</feature>
<dbReference type="PROSITE" id="PS00143">
    <property type="entry name" value="INSULINASE"/>
    <property type="match status" value="1"/>
</dbReference>
<dbReference type="AlphaFoldDB" id="A0A2M7G3C5"/>
<dbReference type="Pfam" id="PF05193">
    <property type="entry name" value="Peptidase_M16_C"/>
    <property type="match status" value="2"/>
</dbReference>
<name>A0A2M7G3C5_9BACT</name>
<dbReference type="InterPro" id="IPR011765">
    <property type="entry name" value="Pept_M16_N"/>
</dbReference>
<protein>
    <recommendedName>
        <fullName evidence="8">Insulinase family protein</fullName>
    </recommendedName>
</protein>
<dbReference type="InterPro" id="IPR011249">
    <property type="entry name" value="Metalloenz_LuxS/M16"/>
</dbReference>
<evidence type="ECO:0008006" key="8">
    <source>
        <dbReference type="Google" id="ProtNLM"/>
    </source>
</evidence>
<evidence type="ECO:0000256" key="1">
    <source>
        <dbReference type="ARBA" id="ARBA00007261"/>
    </source>
</evidence>
<dbReference type="Proteomes" id="UP000231019">
    <property type="component" value="Unassembled WGS sequence"/>
</dbReference>
<dbReference type="PANTHER" id="PTHR11851">
    <property type="entry name" value="METALLOPROTEASE"/>
    <property type="match status" value="1"/>
</dbReference>
<dbReference type="GO" id="GO:0006508">
    <property type="term" value="P:proteolysis"/>
    <property type="evidence" value="ECO:0007669"/>
    <property type="project" value="InterPro"/>
</dbReference>
<evidence type="ECO:0000313" key="6">
    <source>
        <dbReference type="EMBL" id="PIW15952.1"/>
    </source>
</evidence>
<proteinExistence type="inferred from homology"/>
<dbReference type="InterPro" id="IPR050361">
    <property type="entry name" value="MPP/UQCRC_Complex"/>
</dbReference>
<reference evidence="6 7" key="1">
    <citation type="submission" date="2017-09" db="EMBL/GenBank/DDBJ databases">
        <title>Depth-based differentiation of microbial function through sediment-hosted aquifers and enrichment of novel symbionts in the deep terrestrial subsurface.</title>
        <authorList>
            <person name="Probst A.J."/>
            <person name="Ladd B."/>
            <person name="Jarett J.K."/>
            <person name="Geller-Mcgrath D.E."/>
            <person name="Sieber C.M."/>
            <person name="Emerson J.B."/>
            <person name="Anantharaman K."/>
            <person name="Thomas B.C."/>
            <person name="Malmstrom R."/>
            <person name="Stieglmeier M."/>
            <person name="Klingl A."/>
            <person name="Woyke T."/>
            <person name="Ryan C.M."/>
            <person name="Banfield J.F."/>
        </authorList>
    </citation>
    <scope>NUCLEOTIDE SEQUENCE [LARGE SCALE GENOMIC DNA]</scope>
    <source>
        <strain evidence="6">CG17_big_fil_post_rev_8_21_14_2_50_48_46</strain>
    </source>
</reference>
<dbReference type="SUPFAM" id="SSF63411">
    <property type="entry name" value="LuxS/MPP-like metallohydrolase"/>
    <property type="match status" value="4"/>
</dbReference>
<dbReference type="Gene3D" id="3.30.830.10">
    <property type="entry name" value="Metalloenzyme, LuxS/M16 peptidase-like"/>
    <property type="match status" value="4"/>
</dbReference>
<dbReference type="EMBL" id="PFFQ01000041">
    <property type="protein sequence ID" value="PIW15952.1"/>
    <property type="molecule type" value="Genomic_DNA"/>
</dbReference>
<evidence type="ECO:0000259" key="4">
    <source>
        <dbReference type="Pfam" id="PF00675"/>
    </source>
</evidence>
<feature type="domain" description="Peptidase M16 N-terminal" evidence="4">
    <location>
        <begin position="496"/>
        <end position="629"/>
    </location>
</feature>
<dbReference type="PANTHER" id="PTHR11851:SF49">
    <property type="entry name" value="MITOCHONDRIAL-PROCESSING PEPTIDASE SUBUNIT ALPHA"/>
    <property type="match status" value="1"/>
</dbReference>
<keyword evidence="3" id="KW-0732">Signal</keyword>
<dbReference type="InterPro" id="IPR001431">
    <property type="entry name" value="Pept_M16_Zn_BS"/>
</dbReference>
<gene>
    <name evidence="6" type="ORF">COW36_14640</name>
</gene>
<feature type="domain" description="Peptidase M16 N-terminal" evidence="4">
    <location>
        <begin position="51"/>
        <end position="199"/>
    </location>
</feature>
<accession>A0A2M7G3C5</accession>
<dbReference type="InterPro" id="IPR007863">
    <property type="entry name" value="Peptidase_M16_C"/>
</dbReference>
<evidence type="ECO:0000313" key="7">
    <source>
        <dbReference type="Proteomes" id="UP000231019"/>
    </source>
</evidence>
<sequence>MKKTALTLGILTCLMGYQPLISPAFSAPPAAPQFVRAHKGIQEYTLANGLKVLLVENHAAPVVSTLIVYRVGSRNEAVGYTGSTHFLEHMLFKGTPTFNKQKGTQIAQTLQSQGARFNATTWLDRTNYFETLPADQLDLALRLEADRMRNSFIADADRQSEMSVVRNELERGENNPDRVMWQQLFSQSFLAHPYHHPTIGWRSDVEGVPTARLKKFYQDFYYPNNATLILVGDFESKKALGMVNQHFGPLEASKEPIPEVYTQEPPQQGERRFTIQRPGTLGIVNMGFHVPPLAHADSYALDVLDALLSKGVTSRLHQALVEKQLAVSASSSNVQLRDPGLFVVSAKLASGTPHEKGEKALWAVIESLQKTPPSQAELEKVKAQIKAQSTFSRHGTLELASDLGEYEAMADWRYMVSYLDQIAKVTPAEVQRVAKTYFQPQNRTVGWFVPQAANEVKVNQHDTVYQQVAEDKKQQNQATGERPPVERLPLGKGSLVIQENHLDSTVAIHGSILAGSVNDPAGKSGLAMLTADMLDQGTKKHKKLELAQKLESMGANLSFSSSLERVEFTGRCLAENTDATLHLLFEMLQEPTFPADEFAKLKKQTVDRLKQQLDNTDSLAHNLLYTSLYPKGHPHAVSIETKIKEIEKLTLEDVKAFYKKHYGSQEMVLTIVGDIEAKAVKEKAQKAIAHWKADNSAAIPVPDIAAQAKGQRVVKTLKDKANVSIALGIQTDLKLGTPDYFPAIIANFALGQSSLSSRLGLRVRDELGLTYGIFSYFSDAGRSAGPWLIGVTTNPVNVEKTIASTLEVVEKYRKEGISARELELAKSALIGSYLVGLSTNPSLADRLTDIEFFKLGDDYIQKRREQIQAVSLEEVNAAIRKYFTPDRLNTIIVGNYEGK</sequence>
<organism evidence="6 7">
    <name type="scientific">bacterium (Candidatus Blackallbacteria) CG17_big_fil_post_rev_8_21_14_2_50_48_46</name>
    <dbReference type="NCBI Taxonomy" id="2014261"/>
    <lineage>
        <taxon>Bacteria</taxon>
        <taxon>Candidatus Blackallbacteria</taxon>
    </lineage>
</organism>
<evidence type="ECO:0000259" key="5">
    <source>
        <dbReference type="Pfam" id="PF05193"/>
    </source>
</evidence>
<evidence type="ECO:0000256" key="3">
    <source>
        <dbReference type="SAM" id="SignalP"/>
    </source>
</evidence>
<dbReference type="Pfam" id="PF00675">
    <property type="entry name" value="Peptidase_M16"/>
    <property type="match status" value="2"/>
</dbReference>
<feature type="domain" description="Peptidase M16 C-terminal" evidence="5">
    <location>
        <begin position="648"/>
        <end position="829"/>
    </location>
</feature>
<dbReference type="GO" id="GO:0046872">
    <property type="term" value="F:metal ion binding"/>
    <property type="evidence" value="ECO:0007669"/>
    <property type="project" value="InterPro"/>
</dbReference>
<dbReference type="GO" id="GO:0004222">
    <property type="term" value="F:metalloendopeptidase activity"/>
    <property type="evidence" value="ECO:0007669"/>
    <property type="project" value="InterPro"/>
</dbReference>